<reference evidence="1" key="2">
    <citation type="submission" date="2020-09" db="EMBL/GenBank/DDBJ databases">
        <authorList>
            <person name="Sun Q."/>
            <person name="Zhou Y."/>
        </authorList>
    </citation>
    <scope>NUCLEOTIDE SEQUENCE</scope>
    <source>
        <strain evidence="1">CGMCC 1.12195</strain>
    </source>
</reference>
<evidence type="ECO:0000313" key="1">
    <source>
        <dbReference type="EMBL" id="GGG90116.1"/>
    </source>
</evidence>
<organism evidence="1 2">
    <name type="scientific">Parapedobacter pyrenivorans</name>
    <dbReference type="NCBI Taxonomy" id="1305674"/>
    <lineage>
        <taxon>Bacteria</taxon>
        <taxon>Pseudomonadati</taxon>
        <taxon>Bacteroidota</taxon>
        <taxon>Sphingobacteriia</taxon>
        <taxon>Sphingobacteriales</taxon>
        <taxon>Sphingobacteriaceae</taxon>
        <taxon>Parapedobacter</taxon>
    </lineage>
</organism>
<gene>
    <name evidence="1" type="ORF">GCM10007415_25640</name>
</gene>
<proteinExistence type="predicted"/>
<dbReference type="EMBL" id="BMER01000002">
    <property type="protein sequence ID" value="GGG90116.1"/>
    <property type="molecule type" value="Genomic_DNA"/>
</dbReference>
<keyword evidence="2" id="KW-1185">Reference proteome</keyword>
<dbReference type="AlphaFoldDB" id="A0A917HV38"/>
<reference evidence="1" key="1">
    <citation type="journal article" date="2014" name="Int. J. Syst. Evol. Microbiol.">
        <title>Complete genome sequence of Corynebacterium casei LMG S-19264T (=DSM 44701T), isolated from a smear-ripened cheese.</title>
        <authorList>
            <consortium name="US DOE Joint Genome Institute (JGI-PGF)"/>
            <person name="Walter F."/>
            <person name="Albersmeier A."/>
            <person name="Kalinowski J."/>
            <person name="Ruckert C."/>
        </authorList>
    </citation>
    <scope>NUCLEOTIDE SEQUENCE</scope>
    <source>
        <strain evidence="1">CGMCC 1.12195</strain>
    </source>
</reference>
<accession>A0A917HV38</accession>
<evidence type="ECO:0000313" key="2">
    <source>
        <dbReference type="Proteomes" id="UP000660862"/>
    </source>
</evidence>
<sequence>MDRIVLEVDSALARVWRNSAPALKAEYERKIADMLRELKEAEFDKLLDKAGRTAKKNGLTETKLNQLLSEED</sequence>
<dbReference type="Proteomes" id="UP000660862">
    <property type="component" value="Unassembled WGS sequence"/>
</dbReference>
<comment type="caution">
    <text evidence="1">The sequence shown here is derived from an EMBL/GenBank/DDBJ whole genome shotgun (WGS) entry which is preliminary data.</text>
</comment>
<dbReference type="RefSeq" id="WP_188506443.1">
    <property type="nucleotide sequence ID" value="NZ_BMER01000002.1"/>
</dbReference>
<name>A0A917HV38_9SPHI</name>
<protein>
    <submittedName>
        <fullName evidence="1">Uncharacterized protein</fullName>
    </submittedName>
</protein>